<dbReference type="GO" id="GO:0034599">
    <property type="term" value="P:cellular response to oxidative stress"/>
    <property type="evidence" value="ECO:0007669"/>
    <property type="project" value="TreeGrafter"/>
</dbReference>
<proteinExistence type="inferred from homology"/>
<feature type="domain" description="Peptide methionine sulphoxide reductase MsrA" evidence="8">
    <location>
        <begin position="67"/>
        <end position="220"/>
    </location>
</feature>
<sequence>MSQLKSSSSPAAAAAAAAAPAAAAAGAAPAAAAAAPPAAPAAAAAAAPPAAAAAAAAATAAAAAESIVVGGGCFWGLEKLFVEEFKDKLAATCVGYAGGHTPHPTYAQVCSSKTGHFEALQISFFPQKVLLEELLTFFWTVHDPTTPNRQGPDVGPQYRSAVCVPDPTLLPLVLQIKNKMQQKWNFKIQTEIISDPNKCHFWPAEEHHQKYLFKNPGGYCSHRKHF</sequence>
<dbReference type="OrthoDB" id="77405at2759"/>
<dbReference type="GeneID" id="25472949"/>
<evidence type="ECO:0000256" key="4">
    <source>
        <dbReference type="ARBA" id="ARBA00030273"/>
    </source>
</evidence>
<evidence type="ECO:0000313" key="10">
    <source>
        <dbReference type="Proteomes" id="UP000030754"/>
    </source>
</evidence>
<reference evidence="9" key="2">
    <citation type="submission" date="2013-10" db="EMBL/GenBank/DDBJ databases">
        <authorList>
            <person name="Aslett M."/>
        </authorList>
    </citation>
    <scope>NUCLEOTIDE SEQUENCE [LARGE SCALE GENOMIC DNA]</scope>
    <source>
        <strain evidence="9">Houghton</strain>
    </source>
</reference>
<keyword evidence="10" id="KW-1185">Reference proteome</keyword>
<dbReference type="EMBL" id="HG723907">
    <property type="protein sequence ID" value="CDJ66949.1"/>
    <property type="molecule type" value="Genomic_DNA"/>
</dbReference>
<name>U6MWS4_9EIME</name>
<dbReference type="GO" id="GO:0005737">
    <property type="term" value="C:cytoplasm"/>
    <property type="evidence" value="ECO:0007669"/>
    <property type="project" value="TreeGrafter"/>
</dbReference>
<organism evidence="9 10">
    <name type="scientific">Eimeria necatrix</name>
    <dbReference type="NCBI Taxonomy" id="51315"/>
    <lineage>
        <taxon>Eukaryota</taxon>
        <taxon>Sar</taxon>
        <taxon>Alveolata</taxon>
        <taxon>Apicomplexa</taxon>
        <taxon>Conoidasida</taxon>
        <taxon>Coccidia</taxon>
        <taxon>Eucoccidiorida</taxon>
        <taxon>Eimeriorina</taxon>
        <taxon>Eimeriidae</taxon>
        <taxon>Eimeria</taxon>
    </lineage>
</organism>
<evidence type="ECO:0000256" key="1">
    <source>
        <dbReference type="ARBA" id="ARBA00005591"/>
    </source>
</evidence>
<evidence type="ECO:0000256" key="6">
    <source>
        <dbReference type="ARBA" id="ARBA00047806"/>
    </source>
</evidence>
<dbReference type="Proteomes" id="UP000030754">
    <property type="component" value="Unassembled WGS sequence"/>
</dbReference>
<protein>
    <recommendedName>
        <fullName evidence="2">peptide-methionine (S)-S-oxide reductase</fullName>
        <ecNumber evidence="2">1.8.4.11</ecNumber>
    </recommendedName>
    <alternativeName>
        <fullName evidence="5">Peptide-methionine (S)-S-oxide reductase</fullName>
    </alternativeName>
    <alternativeName>
        <fullName evidence="4">Protein-methionine-S-oxide reductase</fullName>
    </alternativeName>
</protein>
<dbReference type="Pfam" id="PF01625">
    <property type="entry name" value="PMSR"/>
    <property type="match status" value="1"/>
</dbReference>
<reference evidence="9" key="1">
    <citation type="submission" date="2013-10" db="EMBL/GenBank/DDBJ databases">
        <title>Genomic analysis of the causative agents of coccidiosis in chickens.</title>
        <authorList>
            <person name="Reid A.J."/>
            <person name="Blake D."/>
            <person name="Billington K."/>
            <person name="Browne H."/>
            <person name="Dunn M."/>
            <person name="Hung S."/>
            <person name="Kawahara F."/>
            <person name="Miranda-Saavedra D."/>
            <person name="Mourier T."/>
            <person name="Nagra H."/>
            <person name="Otto T.D."/>
            <person name="Rawlings N."/>
            <person name="Sanchez A."/>
            <person name="Sanders M."/>
            <person name="Subramaniam C."/>
            <person name="Tay Y."/>
            <person name="Dear P."/>
            <person name="Doerig C."/>
            <person name="Gruber A."/>
            <person name="Parkinson J."/>
            <person name="Shirley M."/>
            <person name="Wan K.L."/>
            <person name="Berriman M."/>
            <person name="Tomley F."/>
            <person name="Pain A."/>
        </authorList>
    </citation>
    <scope>NUCLEOTIDE SEQUENCE [LARGE SCALE GENOMIC DNA]</scope>
    <source>
        <strain evidence="9">Houghton</strain>
    </source>
</reference>
<dbReference type="EC" id="1.8.4.11" evidence="2"/>
<dbReference type="SUPFAM" id="SSF55068">
    <property type="entry name" value="Peptide methionine sulfoxide reductase"/>
    <property type="match status" value="1"/>
</dbReference>
<dbReference type="PANTHER" id="PTHR42799:SF2">
    <property type="entry name" value="MITOCHONDRIAL PEPTIDE METHIONINE SULFOXIDE REDUCTASE"/>
    <property type="match status" value="1"/>
</dbReference>
<dbReference type="HAMAP" id="MF_01401">
    <property type="entry name" value="MsrA"/>
    <property type="match status" value="1"/>
</dbReference>
<evidence type="ECO:0000256" key="7">
    <source>
        <dbReference type="ARBA" id="ARBA00048782"/>
    </source>
</evidence>
<dbReference type="PANTHER" id="PTHR42799">
    <property type="entry name" value="MITOCHONDRIAL PEPTIDE METHIONINE SULFOXIDE REDUCTASE"/>
    <property type="match status" value="1"/>
</dbReference>
<dbReference type="InterPro" id="IPR002569">
    <property type="entry name" value="Met_Sox_Rdtase_MsrA_dom"/>
</dbReference>
<evidence type="ECO:0000313" key="9">
    <source>
        <dbReference type="EMBL" id="CDJ66949.1"/>
    </source>
</evidence>
<evidence type="ECO:0000256" key="2">
    <source>
        <dbReference type="ARBA" id="ARBA00012502"/>
    </source>
</evidence>
<comment type="catalytic activity">
    <reaction evidence="7">
        <text>[thioredoxin]-disulfide + L-methionine + H2O = L-methionine (S)-S-oxide + [thioredoxin]-dithiol</text>
        <dbReference type="Rhea" id="RHEA:19993"/>
        <dbReference type="Rhea" id="RHEA-COMP:10698"/>
        <dbReference type="Rhea" id="RHEA-COMP:10700"/>
        <dbReference type="ChEBI" id="CHEBI:15377"/>
        <dbReference type="ChEBI" id="CHEBI:29950"/>
        <dbReference type="ChEBI" id="CHEBI:50058"/>
        <dbReference type="ChEBI" id="CHEBI:57844"/>
        <dbReference type="ChEBI" id="CHEBI:58772"/>
        <dbReference type="EC" id="1.8.4.11"/>
    </reaction>
</comment>
<comment type="similarity">
    <text evidence="1">Belongs to the MsrA Met sulfoxide reductase family.</text>
</comment>
<dbReference type="InterPro" id="IPR050162">
    <property type="entry name" value="MsrA_MetSO_reductase"/>
</dbReference>
<dbReference type="RefSeq" id="XP_013435416.1">
    <property type="nucleotide sequence ID" value="XM_013579962.1"/>
</dbReference>
<evidence type="ECO:0000256" key="3">
    <source>
        <dbReference type="ARBA" id="ARBA00023002"/>
    </source>
</evidence>
<evidence type="ECO:0000256" key="5">
    <source>
        <dbReference type="ARBA" id="ARBA00030643"/>
    </source>
</evidence>
<dbReference type="Gene3D" id="3.30.1060.10">
    <property type="entry name" value="Peptide methionine sulphoxide reductase MsrA"/>
    <property type="match status" value="1"/>
</dbReference>
<dbReference type="NCBIfam" id="TIGR00401">
    <property type="entry name" value="msrA"/>
    <property type="match status" value="1"/>
</dbReference>
<comment type="catalytic activity">
    <reaction evidence="6">
        <text>L-methionyl-[protein] + [thioredoxin]-disulfide + H2O = L-methionyl-(S)-S-oxide-[protein] + [thioredoxin]-dithiol</text>
        <dbReference type="Rhea" id="RHEA:14217"/>
        <dbReference type="Rhea" id="RHEA-COMP:10698"/>
        <dbReference type="Rhea" id="RHEA-COMP:10700"/>
        <dbReference type="Rhea" id="RHEA-COMP:12313"/>
        <dbReference type="Rhea" id="RHEA-COMP:12315"/>
        <dbReference type="ChEBI" id="CHEBI:15377"/>
        <dbReference type="ChEBI" id="CHEBI:16044"/>
        <dbReference type="ChEBI" id="CHEBI:29950"/>
        <dbReference type="ChEBI" id="CHEBI:44120"/>
        <dbReference type="ChEBI" id="CHEBI:50058"/>
        <dbReference type="EC" id="1.8.4.11"/>
    </reaction>
</comment>
<dbReference type="VEuPathDB" id="ToxoDB:ENH_00027830"/>
<evidence type="ECO:0000259" key="8">
    <source>
        <dbReference type="Pfam" id="PF01625"/>
    </source>
</evidence>
<dbReference type="GO" id="GO:0008113">
    <property type="term" value="F:peptide-methionine (S)-S-oxide reductase activity"/>
    <property type="evidence" value="ECO:0007669"/>
    <property type="project" value="UniProtKB-EC"/>
</dbReference>
<dbReference type="AlphaFoldDB" id="U6MWS4"/>
<dbReference type="InterPro" id="IPR036509">
    <property type="entry name" value="Met_Sox_Rdtase_MsrA_sf"/>
</dbReference>
<keyword evidence="3" id="KW-0560">Oxidoreductase</keyword>
<gene>
    <name evidence="9" type="ORF">ENH_00027830</name>
</gene>
<accession>U6MWS4</accession>